<dbReference type="PANTHER" id="PTHR46615">
    <property type="entry name" value="ARYLSULFATASE K"/>
    <property type="match status" value="1"/>
</dbReference>
<protein>
    <submittedName>
        <fullName evidence="2">Sulfatase family protein</fullName>
    </submittedName>
</protein>
<dbReference type="InterPro" id="IPR051849">
    <property type="entry name" value="GAG-degrading_sulfatase"/>
</dbReference>
<reference evidence="2" key="2">
    <citation type="submission" date="2020-09" db="EMBL/GenBank/DDBJ databases">
        <authorList>
            <person name="Sun Q."/>
            <person name="Zhou Y."/>
        </authorList>
    </citation>
    <scope>NUCLEOTIDE SEQUENCE</scope>
    <source>
        <strain evidence="2">CGMCC 1.12827</strain>
    </source>
</reference>
<accession>A0A916WXD2</accession>
<dbReference type="EMBL" id="BMGC01000019">
    <property type="protein sequence ID" value="GGB37176.1"/>
    <property type="molecule type" value="Genomic_DNA"/>
</dbReference>
<dbReference type="GO" id="GO:0004065">
    <property type="term" value="F:arylsulfatase activity"/>
    <property type="evidence" value="ECO:0007669"/>
    <property type="project" value="TreeGrafter"/>
</dbReference>
<feature type="domain" description="Sulfatase N-terminal" evidence="1">
    <location>
        <begin position="45"/>
        <end position="383"/>
    </location>
</feature>
<dbReference type="AlphaFoldDB" id="A0A916WXD2"/>
<dbReference type="Pfam" id="PF00884">
    <property type="entry name" value="Sulfatase"/>
    <property type="match status" value="1"/>
</dbReference>
<keyword evidence="3" id="KW-1185">Reference proteome</keyword>
<dbReference type="PROSITE" id="PS51318">
    <property type="entry name" value="TAT"/>
    <property type="match status" value="1"/>
</dbReference>
<name>A0A916WXD2_9ACTN</name>
<dbReference type="RefSeq" id="WP_188587041.1">
    <property type="nucleotide sequence ID" value="NZ_BMGC01000019.1"/>
</dbReference>
<dbReference type="InterPro" id="IPR000917">
    <property type="entry name" value="Sulfatase_N"/>
</dbReference>
<proteinExistence type="predicted"/>
<gene>
    <name evidence="2" type="ORF">GCM10011489_26290</name>
</gene>
<evidence type="ECO:0000259" key="1">
    <source>
        <dbReference type="Pfam" id="PF00884"/>
    </source>
</evidence>
<evidence type="ECO:0000313" key="2">
    <source>
        <dbReference type="EMBL" id="GGB37176.1"/>
    </source>
</evidence>
<evidence type="ECO:0000313" key="3">
    <source>
        <dbReference type="Proteomes" id="UP000621454"/>
    </source>
</evidence>
<sequence>MGEITRRSFFGRSAASAVAASAASAVVTSSGGVGQARADTDPSRPNILVVIVDEMRTPQWFPSEQKLATLLPNIARIRAGGVSFDRYYSAATMCTPARGTMLTGLYAHQTGCMLVNQSTLASGFPTWGSLVSARGYQSWWYGKWHLGHTPDTTPGGLGAYGFSGGTYPSPNGSPNQGMHVDPSITGQFIDWFGSKAGDGPWCTTVSFVNPHDIQWWPRWTHLVQQQNAIPQIITSLPPNYETPQQLEKNKPRLQTALRQVANIAFGVPEYSGPQAEKQWIAMANLYLWYQRQVDVQIGRVLDTLAARPDVAANTVVVFTADHGDYAGSHGLHGKGGAVYEESIRVPLVVHDPRGKLSRGTGPAQSRSQLVSSVDLTPFILTVATGGNAWRSEPNLAHLAARADIAAICSNPDAAGRPWIAHTTDEHTIEEGALAFDANAPAHVVGVRTPTAKFAAYSHWKRGTIDIDHTQTQEFELYDYRTTRGPLEVDNLAGGTSTLRSQMQELLATASATEVDQPLPAYLAAAAQQGLHDYFTQAGSFANPFA</sequence>
<dbReference type="GO" id="GO:0015024">
    <property type="term" value="F:glucuronate-2-sulfatase activity"/>
    <property type="evidence" value="ECO:0007669"/>
    <property type="project" value="TreeGrafter"/>
</dbReference>
<dbReference type="Proteomes" id="UP000621454">
    <property type="component" value="Unassembled WGS sequence"/>
</dbReference>
<dbReference type="Gene3D" id="3.40.720.10">
    <property type="entry name" value="Alkaline Phosphatase, subunit A"/>
    <property type="match status" value="1"/>
</dbReference>
<organism evidence="2 3">
    <name type="scientific">Gordonia jinhuaensis</name>
    <dbReference type="NCBI Taxonomy" id="1517702"/>
    <lineage>
        <taxon>Bacteria</taxon>
        <taxon>Bacillati</taxon>
        <taxon>Actinomycetota</taxon>
        <taxon>Actinomycetes</taxon>
        <taxon>Mycobacteriales</taxon>
        <taxon>Gordoniaceae</taxon>
        <taxon>Gordonia</taxon>
    </lineage>
</organism>
<dbReference type="InterPro" id="IPR006311">
    <property type="entry name" value="TAT_signal"/>
</dbReference>
<comment type="caution">
    <text evidence="2">The sequence shown here is derived from an EMBL/GenBank/DDBJ whole genome shotgun (WGS) entry which is preliminary data.</text>
</comment>
<reference evidence="2" key="1">
    <citation type="journal article" date="2014" name="Int. J. Syst. Evol. Microbiol.">
        <title>Complete genome sequence of Corynebacterium casei LMG S-19264T (=DSM 44701T), isolated from a smear-ripened cheese.</title>
        <authorList>
            <consortium name="US DOE Joint Genome Institute (JGI-PGF)"/>
            <person name="Walter F."/>
            <person name="Albersmeier A."/>
            <person name="Kalinowski J."/>
            <person name="Ruckert C."/>
        </authorList>
    </citation>
    <scope>NUCLEOTIDE SEQUENCE</scope>
    <source>
        <strain evidence="2">CGMCC 1.12827</strain>
    </source>
</reference>
<dbReference type="InterPro" id="IPR017850">
    <property type="entry name" value="Alkaline_phosphatase_core_sf"/>
</dbReference>
<dbReference type="SUPFAM" id="SSF53649">
    <property type="entry name" value="Alkaline phosphatase-like"/>
    <property type="match status" value="1"/>
</dbReference>
<dbReference type="PANTHER" id="PTHR46615:SF1">
    <property type="entry name" value="ARYLSULFATASE K"/>
    <property type="match status" value="1"/>
</dbReference>